<sequence length="73" mass="8032">MPTGSNNEHGRHHSMTPAANGFFHGSPIVPAFILDFKIPAWSQRRSQGQLARKTACLRRGGTTAFELLVLKTD</sequence>
<organism evidence="2 3">
    <name type="scientific">Botrytis hyacinthi</name>
    <dbReference type="NCBI Taxonomy" id="278943"/>
    <lineage>
        <taxon>Eukaryota</taxon>
        <taxon>Fungi</taxon>
        <taxon>Dikarya</taxon>
        <taxon>Ascomycota</taxon>
        <taxon>Pezizomycotina</taxon>
        <taxon>Leotiomycetes</taxon>
        <taxon>Helotiales</taxon>
        <taxon>Sclerotiniaceae</taxon>
        <taxon>Botrytis</taxon>
    </lineage>
</organism>
<protein>
    <submittedName>
        <fullName evidence="2">Uncharacterized protein</fullName>
    </submittedName>
</protein>
<feature type="region of interest" description="Disordered" evidence="1">
    <location>
        <begin position="1"/>
        <end position="20"/>
    </location>
</feature>
<gene>
    <name evidence="2" type="ORF">BHYA_0127g00210</name>
</gene>
<dbReference type="AlphaFoldDB" id="A0A4Z1GHK0"/>
<reference evidence="2 3" key="1">
    <citation type="submission" date="2017-12" db="EMBL/GenBank/DDBJ databases">
        <title>Comparative genomics of Botrytis spp.</title>
        <authorList>
            <person name="Valero-Jimenez C.A."/>
            <person name="Tapia P."/>
            <person name="Veloso J."/>
            <person name="Silva-Moreno E."/>
            <person name="Staats M."/>
            <person name="Valdes J.H."/>
            <person name="Van Kan J.A.L."/>
        </authorList>
    </citation>
    <scope>NUCLEOTIDE SEQUENCE [LARGE SCALE GENOMIC DNA]</scope>
    <source>
        <strain evidence="2 3">Bh0001</strain>
    </source>
</reference>
<comment type="caution">
    <text evidence="2">The sequence shown here is derived from an EMBL/GenBank/DDBJ whole genome shotgun (WGS) entry which is preliminary data.</text>
</comment>
<proteinExistence type="predicted"/>
<evidence type="ECO:0000313" key="3">
    <source>
        <dbReference type="Proteomes" id="UP000297814"/>
    </source>
</evidence>
<keyword evidence="3" id="KW-1185">Reference proteome</keyword>
<accession>A0A4Z1GHK0</accession>
<dbReference type="EMBL" id="PQXK01000127">
    <property type="protein sequence ID" value="TGO36366.1"/>
    <property type="molecule type" value="Genomic_DNA"/>
</dbReference>
<dbReference type="Proteomes" id="UP000297814">
    <property type="component" value="Unassembled WGS sequence"/>
</dbReference>
<evidence type="ECO:0000313" key="2">
    <source>
        <dbReference type="EMBL" id="TGO36366.1"/>
    </source>
</evidence>
<name>A0A4Z1GHK0_9HELO</name>
<evidence type="ECO:0000256" key="1">
    <source>
        <dbReference type="SAM" id="MobiDB-lite"/>
    </source>
</evidence>